<feature type="compositionally biased region" description="Low complexity" evidence="1">
    <location>
        <begin position="818"/>
        <end position="844"/>
    </location>
</feature>
<evidence type="ECO:0000256" key="1">
    <source>
        <dbReference type="SAM" id="MobiDB-lite"/>
    </source>
</evidence>
<proteinExistence type="predicted"/>
<feature type="compositionally biased region" description="Polar residues" evidence="1">
    <location>
        <begin position="518"/>
        <end position="527"/>
    </location>
</feature>
<accession>D8LB54</accession>
<evidence type="ECO:0008006" key="4">
    <source>
        <dbReference type="Google" id="ProtNLM"/>
    </source>
</evidence>
<dbReference type="EMBL" id="FN647682">
    <property type="protein sequence ID" value="CBN76563.1"/>
    <property type="molecule type" value="Genomic_DNA"/>
</dbReference>
<gene>
    <name evidence="2" type="ORF">Esi_0000_0250</name>
</gene>
<dbReference type="EMBL" id="FN649726">
    <property type="protein sequence ID" value="CBN76563.1"/>
    <property type="molecule type" value="Genomic_DNA"/>
</dbReference>
<dbReference type="AlphaFoldDB" id="D8LB54"/>
<feature type="compositionally biased region" description="Basic and acidic residues" evidence="1">
    <location>
        <begin position="771"/>
        <end position="780"/>
    </location>
</feature>
<dbReference type="OrthoDB" id="10414876at2759"/>
<sequence>MEAIGLSTQDTFYVDPRVEGCDSLSSRAQRLGFKTRGFLGEGVTICVAASTTPSAGDGGASEGAATPGAAGGVGQSRGQRLSRIHRMVTQAQTESSARPGQQAHTSIVDQARQLRAAVVTGQTFRLWLGRQESKRGAGKGEGGRVTVAAGAAVAGEGKKAADRPLISRRGGGQQRAAGASRFKSREHPRVVIKDLDGLEPDRVQAFPPELLRKCFLLTDAPPGICPFTPREQWDREVLKVKKKDAQCVGAKVAARMPPAGSQKPRRGGWCECCEIQYIGTMSEHCASDRHTAAVEADPNFAALLAFESWTGAEGDSSVVSDTAPGRTAAYPTPKAEVAGRDSTAVSPALPGPATKEGHEEGGGEEPLLPPVAGSEAPQGCGEHNDQNPIALGTGSPPSGRRQGSAVSSSREGEREAPTAKKEDSVLEGGAISPSGLREATGGGGGGGGGGGCARASRGSPRLRPKLEQPSGVALCSSEPGAPGECRQAPPRFMRGTCPPNGDSRKDHRRPGSPVADTPATSVASVPSSLADCRSKQDSSSKSSVCPAESPEHDVQGPDELPPLSASSSPTSTSSTPRTGRRRGTRGSRGENSSSVVGGASSSSPDAARRMDLRIDERKKEKRQKRALALLEASAGWVASVRGAAGPCPGDRAARSLATTSGGRSCRKVAKASPPSSGGRTAAQSQRVSKEKSPREDVGGGGGGGSPSTGRTTGPSRENEEGQQQCGAARSGVAVETGSNAEARDGCGGSAGTSARQRRAPPPPPPPPSPAEDAHGRERLPKRARLLPDNGHGYGEEVENIAPSNIAPSSGRTPPSVETNSGGTSSSGRNRCSARQAQASSTASRMGLETAAAGQHSSPASSERTRSISRRLGSKFAENQTGSSNAASTARTKRAAVGASSNIEPPTSKRARANATRPCTRSELPRPTRRKCLSSPGSFLTEFS</sequence>
<name>D8LB54_ECTSI</name>
<feature type="compositionally biased region" description="Low complexity" evidence="1">
    <location>
        <begin position="561"/>
        <end position="577"/>
    </location>
</feature>
<feature type="compositionally biased region" description="Basic and acidic residues" evidence="1">
    <location>
        <begin position="687"/>
        <end position="697"/>
    </location>
</feature>
<feature type="region of interest" description="Disordered" evidence="1">
    <location>
        <begin position="314"/>
        <end position="943"/>
    </location>
</feature>
<feature type="compositionally biased region" description="Pro residues" evidence="1">
    <location>
        <begin position="759"/>
        <end position="769"/>
    </location>
</feature>
<keyword evidence="3" id="KW-1185">Reference proteome</keyword>
<feature type="compositionally biased region" description="Polar residues" evidence="1">
    <location>
        <begin position="876"/>
        <end position="889"/>
    </location>
</feature>
<feature type="compositionally biased region" description="Polar residues" evidence="1">
    <location>
        <begin position="934"/>
        <end position="943"/>
    </location>
</feature>
<reference evidence="2 3" key="1">
    <citation type="journal article" date="2010" name="Nature">
        <title>The Ectocarpus genome and the independent evolution of multicellularity in brown algae.</title>
        <authorList>
            <person name="Cock J.M."/>
            <person name="Sterck L."/>
            <person name="Rouze P."/>
            <person name="Scornet D."/>
            <person name="Allen A.E."/>
            <person name="Amoutzias G."/>
            <person name="Anthouard V."/>
            <person name="Artiguenave F."/>
            <person name="Aury J.M."/>
            <person name="Badger J.H."/>
            <person name="Beszteri B."/>
            <person name="Billiau K."/>
            <person name="Bonnet E."/>
            <person name="Bothwell J.H."/>
            <person name="Bowler C."/>
            <person name="Boyen C."/>
            <person name="Brownlee C."/>
            <person name="Carrano C.J."/>
            <person name="Charrier B."/>
            <person name="Cho G.Y."/>
            <person name="Coelho S.M."/>
            <person name="Collen J."/>
            <person name="Corre E."/>
            <person name="Da Silva C."/>
            <person name="Delage L."/>
            <person name="Delaroque N."/>
            <person name="Dittami S.M."/>
            <person name="Doulbeau S."/>
            <person name="Elias M."/>
            <person name="Farnham G."/>
            <person name="Gachon C.M."/>
            <person name="Gschloessl B."/>
            <person name="Heesch S."/>
            <person name="Jabbari K."/>
            <person name="Jubin C."/>
            <person name="Kawai H."/>
            <person name="Kimura K."/>
            <person name="Kloareg B."/>
            <person name="Kupper F.C."/>
            <person name="Lang D."/>
            <person name="Le Bail A."/>
            <person name="Leblanc C."/>
            <person name="Lerouge P."/>
            <person name="Lohr M."/>
            <person name="Lopez P.J."/>
            <person name="Martens C."/>
            <person name="Maumus F."/>
            <person name="Michel G."/>
            <person name="Miranda-Saavedra D."/>
            <person name="Morales J."/>
            <person name="Moreau H."/>
            <person name="Motomura T."/>
            <person name="Nagasato C."/>
            <person name="Napoli C.A."/>
            <person name="Nelson D.R."/>
            <person name="Nyvall-Collen P."/>
            <person name="Peters A.F."/>
            <person name="Pommier C."/>
            <person name="Potin P."/>
            <person name="Poulain J."/>
            <person name="Quesneville H."/>
            <person name="Read B."/>
            <person name="Rensing S.A."/>
            <person name="Ritter A."/>
            <person name="Rousvoal S."/>
            <person name="Samanta M."/>
            <person name="Samson G."/>
            <person name="Schroeder D.C."/>
            <person name="Segurens B."/>
            <person name="Strittmatter M."/>
            <person name="Tonon T."/>
            <person name="Tregear J.W."/>
            <person name="Valentin K."/>
            <person name="von Dassow P."/>
            <person name="Yamagishi T."/>
            <person name="Van de Peer Y."/>
            <person name="Wincker P."/>
        </authorList>
    </citation>
    <scope>NUCLEOTIDE SEQUENCE [LARGE SCALE GENOMIC DNA]</scope>
    <source>
        <strain evidence="3">Ec32 / CCAP1310/4</strain>
    </source>
</reference>
<feature type="region of interest" description="Disordered" evidence="1">
    <location>
        <begin position="153"/>
        <end position="185"/>
    </location>
</feature>
<protein>
    <recommendedName>
        <fullName evidence="4">DBF4-type domain-containing protein</fullName>
    </recommendedName>
</protein>
<dbReference type="InParanoid" id="D8LB54"/>
<evidence type="ECO:0000313" key="2">
    <source>
        <dbReference type="EMBL" id="CBN76563.1"/>
    </source>
</evidence>
<dbReference type="InterPro" id="IPR038545">
    <property type="entry name" value="Znf_DBF_sf"/>
</dbReference>
<feature type="region of interest" description="Disordered" evidence="1">
    <location>
        <begin position="53"/>
        <end position="78"/>
    </location>
</feature>
<evidence type="ECO:0000313" key="3">
    <source>
        <dbReference type="Proteomes" id="UP000002630"/>
    </source>
</evidence>
<dbReference type="OMA" id="CECCEIQ"/>
<feature type="compositionally biased region" description="Basic and acidic residues" evidence="1">
    <location>
        <begin position="410"/>
        <end position="424"/>
    </location>
</feature>
<organism evidence="2 3">
    <name type="scientific">Ectocarpus siliculosus</name>
    <name type="common">Brown alga</name>
    <name type="synonym">Conferva siliculosa</name>
    <dbReference type="NCBI Taxonomy" id="2880"/>
    <lineage>
        <taxon>Eukaryota</taxon>
        <taxon>Sar</taxon>
        <taxon>Stramenopiles</taxon>
        <taxon>Ochrophyta</taxon>
        <taxon>PX clade</taxon>
        <taxon>Phaeophyceae</taxon>
        <taxon>Ectocarpales</taxon>
        <taxon>Ectocarpaceae</taxon>
        <taxon>Ectocarpus</taxon>
    </lineage>
</organism>
<feature type="compositionally biased region" description="Gly residues" evidence="1">
    <location>
        <begin position="440"/>
        <end position="452"/>
    </location>
</feature>
<feature type="compositionally biased region" description="Basic and acidic residues" evidence="1">
    <location>
        <begin position="606"/>
        <end position="618"/>
    </location>
</feature>
<dbReference type="Gene3D" id="6.10.250.3410">
    <property type="entry name" value="DBF zinc finger"/>
    <property type="match status" value="1"/>
</dbReference>
<feature type="compositionally biased region" description="Polar residues" evidence="1">
    <location>
        <begin position="801"/>
        <end position="817"/>
    </location>
</feature>
<dbReference type="Proteomes" id="UP000002630">
    <property type="component" value="Linkage Group LG01"/>
</dbReference>
<feature type="compositionally biased region" description="Low complexity" evidence="1">
    <location>
        <begin position="589"/>
        <end position="603"/>
    </location>
</feature>
<feature type="compositionally biased region" description="Polar residues" evidence="1">
    <location>
        <begin position="673"/>
        <end position="686"/>
    </location>
</feature>